<dbReference type="RefSeq" id="XP_056472687.1">
    <property type="nucleotide sequence ID" value="XM_056621881.1"/>
</dbReference>
<evidence type="ECO:0000256" key="4">
    <source>
        <dbReference type="ARBA" id="ARBA00023163"/>
    </source>
</evidence>
<keyword evidence="5" id="KW-0539">Nucleus</keyword>
<dbReference type="PANTHER" id="PTHR46910:SF37">
    <property type="entry name" value="ZN(II)2CYS6 TRANSCRIPTION FACTOR (EUROFUNG)"/>
    <property type="match status" value="1"/>
</dbReference>
<comment type="subcellular location">
    <subcellularLocation>
        <location evidence="1">Nucleus</location>
    </subcellularLocation>
</comment>
<keyword evidence="9" id="KW-1185">Reference proteome</keyword>
<comment type="caution">
    <text evidence="8">The sequence shown here is derived from an EMBL/GenBank/DDBJ whole genome shotgun (WGS) entry which is preliminary data.</text>
</comment>
<reference evidence="8" key="2">
    <citation type="journal article" date="2023" name="IMA Fungus">
        <title>Comparative genomic study of the Penicillium genus elucidates a diverse pangenome and 15 lateral gene transfer events.</title>
        <authorList>
            <person name="Petersen C."/>
            <person name="Sorensen T."/>
            <person name="Nielsen M.R."/>
            <person name="Sondergaard T.E."/>
            <person name="Sorensen J.L."/>
            <person name="Fitzpatrick D.A."/>
            <person name="Frisvad J.C."/>
            <person name="Nielsen K.L."/>
        </authorList>
    </citation>
    <scope>NUCLEOTIDE SEQUENCE</scope>
    <source>
        <strain evidence="8">IBT 30761</strain>
    </source>
</reference>
<proteinExistence type="predicted"/>
<dbReference type="GO" id="GO:0005634">
    <property type="term" value="C:nucleus"/>
    <property type="evidence" value="ECO:0007669"/>
    <property type="project" value="UniProtKB-SubCell"/>
</dbReference>
<protein>
    <recommendedName>
        <fullName evidence="7">Xylanolytic transcriptional activator regulatory domain-containing protein</fullName>
    </recommendedName>
</protein>
<evidence type="ECO:0000256" key="5">
    <source>
        <dbReference type="ARBA" id="ARBA00023242"/>
    </source>
</evidence>
<dbReference type="CDD" id="cd12148">
    <property type="entry name" value="fungal_TF_MHR"/>
    <property type="match status" value="1"/>
</dbReference>
<evidence type="ECO:0000259" key="7">
    <source>
        <dbReference type="SMART" id="SM00906"/>
    </source>
</evidence>
<dbReference type="Proteomes" id="UP001149074">
    <property type="component" value="Unassembled WGS sequence"/>
</dbReference>
<dbReference type="EMBL" id="JAPQKI010000009">
    <property type="protein sequence ID" value="KAJ5090706.1"/>
    <property type="molecule type" value="Genomic_DNA"/>
</dbReference>
<accession>A0A9W9K2X7</accession>
<dbReference type="SMART" id="SM00906">
    <property type="entry name" value="Fungal_trans"/>
    <property type="match status" value="1"/>
</dbReference>
<organism evidence="8 9">
    <name type="scientific">Penicillium argentinense</name>
    <dbReference type="NCBI Taxonomy" id="1131581"/>
    <lineage>
        <taxon>Eukaryota</taxon>
        <taxon>Fungi</taxon>
        <taxon>Dikarya</taxon>
        <taxon>Ascomycota</taxon>
        <taxon>Pezizomycotina</taxon>
        <taxon>Eurotiomycetes</taxon>
        <taxon>Eurotiomycetidae</taxon>
        <taxon>Eurotiales</taxon>
        <taxon>Aspergillaceae</taxon>
        <taxon>Penicillium</taxon>
    </lineage>
</organism>
<dbReference type="PANTHER" id="PTHR46910">
    <property type="entry name" value="TRANSCRIPTION FACTOR PDR1"/>
    <property type="match status" value="1"/>
</dbReference>
<evidence type="ECO:0000313" key="9">
    <source>
        <dbReference type="Proteomes" id="UP001149074"/>
    </source>
</evidence>
<dbReference type="GeneID" id="81360860"/>
<keyword evidence="2" id="KW-0805">Transcription regulation</keyword>
<feature type="region of interest" description="Disordered" evidence="6">
    <location>
        <begin position="1"/>
        <end position="21"/>
    </location>
</feature>
<dbReference type="GO" id="GO:0008270">
    <property type="term" value="F:zinc ion binding"/>
    <property type="evidence" value="ECO:0007669"/>
    <property type="project" value="InterPro"/>
</dbReference>
<dbReference type="AlphaFoldDB" id="A0A9W9K2X7"/>
<feature type="domain" description="Xylanolytic transcriptional activator regulatory" evidence="7">
    <location>
        <begin position="199"/>
        <end position="280"/>
    </location>
</feature>
<evidence type="ECO:0000313" key="8">
    <source>
        <dbReference type="EMBL" id="KAJ5090706.1"/>
    </source>
</evidence>
<sequence>MEAKLAPVAYPGTPRSPNSHESNVTYFNGIKLLSDEGRRWIEGQVGEEVSRERLSALELPWTNPRRLYEDVTMPSNCAPDQPRRSILEMYVMRYTSSFQSLVFPVISKSLFTKTLDLAYGPFHVFGYASAKSCAYSFLSLITLFGFDDDDAQRAVDCGSYASAAQRLVPHIIQEMTVDGLQSLIMLAQFQYFLGDLQPAGVSVSIATRLIYMLGAHRHPTDKSSAAYLPPYDKGDLNCHLRDLFWLCYSFDKDICLRMGQPPSIDDTQCDLSLPADYVRLQNTNIRRDTMKPDSSTQPLFPWDIRLSKMKSEAYHTLYSASARLKSDSEILSSIRHLDAALEQWRLSLHPDIRPILCFWQDMPPKATVNTQEVMLRLAYYHCVIIIHEASDRCKLSKADSGIGVEGISSSINLSITASRSSLSLLQATLPILKGECFCYHDAKILSDVPTLMRKIPIRYLTPAEIIHLKFLDGFTTELARLGMCAIYKAQEKVHASRDVRMFS</sequence>
<dbReference type="GO" id="GO:0003700">
    <property type="term" value="F:DNA-binding transcription factor activity"/>
    <property type="evidence" value="ECO:0007669"/>
    <property type="project" value="InterPro"/>
</dbReference>
<keyword evidence="3" id="KW-0238">DNA-binding</keyword>
<reference evidence="8" key="1">
    <citation type="submission" date="2022-11" db="EMBL/GenBank/DDBJ databases">
        <authorList>
            <person name="Petersen C."/>
        </authorList>
    </citation>
    <scope>NUCLEOTIDE SEQUENCE</scope>
    <source>
        <strain evidence="8">IBT 30761</strain>
    </source>
</reference>
<name>A0A9W9K2X7_9EURO</name>
<evidence type="ECO:0000256" key="1">
    <source>
        <dbReference type="ARBA" id="ARBA00004123"/>
    </source>
</evidence>
<dbReference type="GO" id="GO:0006351">
    <property type="term" value="P:DNA-templated transcription"/>
    <property type="evidence" value="ECO:0007669"/>
    <property type="project" value="InterPro"/>
</dbReference>
<keyword evidence="4" id="KW-0804">Transcription</keyword>
<evidence type="ECO:0000256" key="6">
    <source>
        <dbReference type="SAM" id="MobiDB-lite"/>
    </source>
</evidence>
<dbReference type="InterPro" id="IPR007219">
    <property type="entry name" value="XnlR_reg_dom"/>
</dbReference>
<gene>
    <name evidence="8" type="ORF">N7532_009390</name>
</gene>
<evidence type="ECO:0000256" key="2">
    <source>
        <dbReference type="ARBA" id="ARBA00023015"/>
    </source>
</evidence>
<evidence type="ECO:0000256" key="3">
    <source>
        <dbReference type="ARBA" id="ARBA00023125"/>
    </source>
</evidence>
<dbReference type="Pfam" id="PF04082">
    <property type="entry name" value="Fungal_trans"/>
    <property type="match status" value="1"/>
</dbReference>
<dbReference type="GO" id="GO:0003677">
    <property type="term" value="F:DNA binding"/>
    <property type="evidence" value="ECO:0007669"/>
    <property type="project" value="UniProtKB-KW"/>
</dbReference>
<dbReference type="OrthoDB" id="4116913at2759"/>
<dbReference type="InterPro" id="IPR050987">
    <property type="entry name" value="AtrR-like"/>
</dbReference>